<keyword evidence="1" id="KW-0175">Coiled coil</keyword>
<feature type="coiled-coil region" evidence="1">
    <location>
        <begin position="26"/>
        <end position="53"/>
    </location>
</feature>
<dbReference type="AlphaFoldDB" id="T1IPA7"/>
<accession>T1IPA7</accession>
<organism evidence="3 4">
    <name type="scientific">Strigamia maritima</name>
    <name type="common">European centipede</name>
    <name type="synonym">Geophilus maritimus</name>
    <dbReference type="NCBI Taxonomy" id="126957"/>
    <lineage>
        <taxon>Eukaryota</taxon>
        <taxon>Metazoa</taxon>
        <taxon>Ecdysozoa</taxon>
        <taxon>Arthropoda</taxon>
        <taxon>Myriapoda</taxon>
        <taxon>Chilopoda</taxon>
        <taxon>Pleurostigmophora</taxon>
        <taxon>Geophilomorpha</taxon>
        <taxon>Linotaeniidae</taxon>
        <taxon>Strigamia</taxon>
    </lineage>
</organism>
<dbReference type="Gene3D" id="1.10.238.270">
    <property type="match status" value="1"/>
</dbReference>
<dbReference type="EMBL" id="JH431252">
    <property type="status" value="NOT_ANNOTATED_CDS"/>
    <property type="molecule type" value="Genomic_DNA"/>
</dbReference>
<evidence type="ECO:0000256" key="1">
    <source>
        <dbReference type="SAM" id="Coils"/>
    </source>
</evidence>
<evidence type="ECO:0000313" key="4">
    <source>
        <dbReference type="Proteomes" id="UP000014500"/>
    </source>
</evidence>
<reference evidence="4" key="1">
    <citation type="submission" date="2011-05" db="EMBL/GenBank/DDBJ databases">
        <authorList>
            <person name="Richards S.R."/>
            <person name="Qu J."/>
            <person name="Jiang H."/>
            <person name="Jhangiani S.N."/>
            <person name="Agravi P."/>
            <person name="Goodspeed R."/>
            <person name="Gross S."/>
            <person name="Mandapat C."/>
            <person name="Jackson L."/>
            <person name="Mathew T."/>
            <person name="Pu L."/>
            <person name="Thornton R."/>
            <person name="Saada N."/>
            <person name="Wilczek-Boney K.B."/>
            <person name="Lee S."/>
            <person name="Kovar C."/>
            <person name="Wu Y."/>
            <person name="Scherer S.E."/>
            <person name="Worley K.C."/>
            <person name="Muzny D.M."/>
            <person name="Gibbs R."/>
        </authorList>
    </citation>
    <scope>NUCLEOTIDE SEQUENCE</scope>
    <source>
        <strain evidence="4">Brora</strain>
    </source>
</reference>
<keyword evidence="2" id="KW-0732">Signal</keyword>
<dbReference type="HOGENOM" id="CLU_1998329_0_0_1"/>
<feature type="chain" id="PRO_5004578690" evidence="2">
    <location>
        <begin position="20"/>
        <end position="125"/>
    </location>
</feature>
<feature type="signal peptide" evidence="2">
    <location>
        <begin position="1"/>
        <end position="19"/>
    </location>
</feature>
<proteinExistence type="predicted"/>
<name>T1IPA7_STRMM</name>
<protein>
    <submittedName>
        <fullName evidence="3">Uncharacterized protein</fullName>
    </submittedName>
</protein>
<reference evidence="3" key="2">
    <citation type="submission" date="2015-02" db="UniProtKB">
        <authorList>
            <consortium name="EnsemblMetazoa"/>
        </authorList>
    </citation>
    <scope>IDENTIFICATION</scope>
</reference>
<sequence>MMKMISCLLVLSFGLLALAEEECFDKETIMKEYKDHEKQCQELAKDKKDKMEIVGCILGRYECTKDGKVDYDKFKTMALSKIDKSDNKKKVIDTGIDGCKSKHSNLDGHDFWHCVGELFKKECMG</sequence>
<dbReference type="Proteomes" id="UP000014500">
    <property type="component" value="Unassembled WGS sequence"/>
</dbReference>
<keyword evidence="4" id="KW-1185">Reference proteome</keyword>
<evidence type="ECO:0000313" key="3">
    <source>
        <dbReference type="EnsemblMetazoa" id="SMAR002856-PA"/>
    </source>
</evidence>
<dbReference type="EnsemblMetazoa" id="SMAR002856-RA">
    <property type="protein sequence ID" value="SMAR002856-PA"/>
    <property type="gene ID" value="SMAR002856"/>
</dbReference>
<evidence type="ECO:0000256" key="2">
    <source>
        <dbReference type="SAM" id="SignalP"/>
    </source>
</evidence>